<dbReference type="GO" id="GO:0003676">
    <property type="term" value="F:nucleic acid binding"/>
    <property type="evidence" value="ECO:0007669"/>
    <property type="project" value="InterPro"/>
</dbReference>
<sequence length="478" mass="53126">MAVVGRQVFDWHRLIPLTWALVARRTPHLGEQKRTAAFLLRKLTTASSGGGLEDSSFAEPRKYVQEPECRTRLVQHLLEKQRTAVEREVTSPLLDMGFSEVHVNELLSIQPGTHPQQLLDIISELILLGLNPEPVYVALKKSPQLLKLPIMQMRKRSSYLRKLGLGEGKLKRVLHCCPEVFTMRQQDIDSIVRVLKEKCLFTVKQVAEILHRCPCVLREDPTALEYKFQMLHAVTQRWHRTKMPRRTRSTRLTTVSGEARCRERCRRPWWGARRGQGRAHTPGAVGVGLLGAVPWRLLFCCRFTLGSLFCTCLGKESSGELWQWGGRGCTAGGRESPAGQRGRPWGGAGATGGPGPPAGWDLPSLPPCSPHTLLLSWPRSLWLLQTQPGVSFLPLKSGLRCVWCVRASLPHRPPSPALGLILLSSPLTSSRPRPLLPSPWGVGLEPGGQEQGRTSRPCSPARTRRAGTMAEKAVGPPR</sequence>
<evidence type="ECO:0000313" key="4">
    <source>
        <dbReference type="Proteomes" id="UP000694856"/>
    </source>
</evidence>
<dbReference type="InterPro" id="IPR038538">
    <property type="entry name" value="MTERF_sf"/>
</dbReference>
<dbReference type="Proteomes" id="UP000694856">
    <property type="component" value="Chromosome 5"/>
</dbReference>
<feature type="region of interest" description="Disordered" evidence="3">
    <location>
        <begin position="332"/>
        <end position="361"/>
    </location>
</feature>
<keyword evidence="4" id="KW-1185">Reference proteome</keyword>
<name>A0A8B8T2Y2_CAMFR</name>
<dbReference type="Gene3D" id="1.25.70.10">
    <property type="entry name" value="Transcription termination factor 3, mitochondrial"/>
    <property type="match status" value="1"/>
</dbReference>
<comment type="similarity">
    <text evidence="1">Belongs to the mTERF family.</text>
</comment>
<feature type="compositionally biased region" description="Gly residues" evidence="3">
    <location>
        <begin position="344"/>
        <end position="353"/>
    </location>
</feature>
<protein>
    <submittedName>
        <fullName evidence="5">Transcription termination factor 4, mitochondrial isoform X1</fullName>
    </submittedName>
</protein>
<evidence type="ECO:0000256" key="2">
    <source>
        <dbReference type="ARBA" id="ARBA00022946"/>
    </source>
</evidence>
<accession>A0A8B8T2Y2</accession>
<evidence type="ECO:0000313" key="5">
    <source>
        <dbReference type="RefSeq" id="XP_032336625.1"/>
    </source>
</evidence>
<reference evidence="5" key="1">
    <citation type="submission" date="2025-08" db="UniProtKB">
        <authorList>
            <consortium name="RefSeq"/>
        </authorList>
    </citation>
    <scope>IDENTIFICATION</scope>
    <source>
        <tissue evidence="5">Ear skin</tissue>
    </source>
</reference>
<dbReference type="RefSeq" id="XP_032336625.1">
    <property type="nucleotide sequence ID" value="XM_032480734.1"/>
</dbReference>
<dbReference type="CTD" id="130916"/>
<dbReference type="InterPro" id="IPR003690">
    <property type="entry name" value="MTERF"/>
</dbReference>
<evidence type="ECO:0000256" key="1">
    <source>
        <dbReference type="ARBA" id="ARBA00007692"/>
    </source>
</evidence>
<dbReference type="GeneID" id="102518751"/>
<dbReference type="Pfam" id="PF02536">
    <property type="entry name" value="mTERF"/>
    <property type="match status" value="1"/>
</dbReference>
<dbReference type="AlphaFoldDB" id="A0A8B8T2Y2"/>
<gene>
    <name evidence="5" type="primary">MTERF4</name>
</gene>
<organism evidence="4 5">
    <name type="scientific">Camelus ferus</name>
    <name type="common">Wild bactrian camel</name>
    <name type="synonym">Camelus bactrianus ferus</name>
    <dbReference type="NCBI Taxonomy" id="419612"/>
    <lineage>
        <taxon>Eukaryota</taxon>
        <taxon>Metazoa</taxon>
        <taxon>Chordata</taxon>
        <taxon>Craniata</taxon>
        <taxon>Vertebrata</taxon>
        <taxon>Euteleostomi</taxon>
        <taxon>Mammalia</taxon>
        <taxon>Eutheria</taxon>
        <taxon>Laurasiatheria</taxon>
        <taxon>Artiodactyla</taxon>
        <taxon>Tylopoda</taxon>
        <taxon>Camelidae</taxon>
        <taxon>Camelus</taxon>
    </lineage>
</organism>
<proteinExistence type="inferred from homology"/>
<dbReference type="KEGG" id="cfr:102518751"/>
<keyword evidence="2" id="KW-0809">Transit peptide</keyword>
<feature type="region of interest" description="Disordered" evidence="3">
    <location>
        <begin position="434"/>
        <end position="478"/>
    </location>
</feature>
<evidence type="ECO:0000256" key="3">
    <source>
        <dbReference type="SAM" id="MobiDB-lite"/>
    </source>
</evidence>